<dbReference type="STRING" id="1494590.ATN84_05460"/>
<dbReference type="Gene3D" id="3.40.190.290">
    <property type="match status" value="1"/>
</dbReference>
<dbReference type="InterPro" id="IPR000847">
    <property type="entry name" value="LysR_HTH_N"/>
</dbReference>
<evidence type="ECO:0000256" key="3">
    <source>
        <dbReference type="ARBA" id="ARBA00023125"/>
    </source>
</evidence>
<dbReference type="PROSITE" id="PS50931">
    <property type="entry name" value="HTH_LYSR"/>
    <property type="match status" value="1"/>
</dbReference>
<dbReference type="Gene3D" id="1.10.10.10">
    <property type="entry name" value="Winged helix-like DNA-binding domain superfamily/Winged helix DNA-binding domain"/>
    <property type="match status" value="1"/>
</dbReference>
<keyword evidence="2" id="KW-0805">Transcription regulation</keyword>
<dbReference type="FunFam" id="1.10.10.10:FF:000001">
    <property type="entry name" value="LysR family transcriptional regulator"/>
    <property type="match status" value="1"/>
</dbReference>
<dbReference type="Pfam" id="PF03466">
    <property type="entry name" value="LysR_substrate"/>
    <property type="match status" value="1"/>
</dbReference>
<reference evidence="6 7" key="1">
    <citation type="submission" date="2015-11" db="EMBL/GenBank/DDBJ databases">
        <title>Draft genome sequence of Paramesorhizobium deserti A-3-E, a strain highly resistant to diverse beta-lactam antibiotics.</title>
        <authorList>
            <person name="Lv R."/>
            <person name="Yang X."/>
            <person name="Fang N."/>
            <person name="Guo J."/>
            <person name="Luo X."/>
            <person name="Peng F."/>
            <person name="Yang R."/>
            <person name="Cui Y."/>
            <person name="Fang C."/>
            <person name="Song Y."/>
        </authorList>
    </citation>
    <scope>NUCLEOTIDE SEQUENCE [LARGE SCALE GENOMIC DNA]</scope>
    <source>
        <strain evidence="6 7">A-3-E</strain>
    </source>
</reference>
<dbReference type="EMBL" id="LNTU01000001">
    <property type="protein sequence ID" value="KXF79175.1"/>
    <property type="molecule type" value="Genomic_DNA"/>
</dbReference>
<proteinExistence type="inferred from homology"/>
<dbReference type="InterPro" id="IPR005119">
    <property type="entry name" value="LysR_subst-bd"/>
</dbReference>
<name>A0A135I162_9HYPH</name>
<feature type="domain" description="HTH lysR-type" evidence="5">
    <location>
        <begin position="1"/>
        <end position="61"/>
    </location>
</feature>
<dbReference type="Pfam" id="PF00126">
    <property type="entry name" value="HTH_1"/>
    <property type="match status" value="1"/>
</dbReference>
<dbReference type="AlphaFoldDB" id="A0A135I162"/>
<organism evidence="6 7">
    <name type="scientific">Paramesorhizobium deserti</name>
    <dbReference type="NCBI Taxonomy" id="1494590"/>
    <lineage>
        <taxon>Bacteria</taxon>
        <taxon>Pseudomonadati</taxon>
        <taxon>Pseudomonadota</taxon>
        <taxon>Alphaproteobacteria</taxon>
        <taxon>Hyphomicrobiales</taxon>
        <taxon>Phyllobacteriaceae</taxon>
        <taxon>Paramesorhizobium</taxon>
    </lineage>
</organism>
<evidence type="ECO:0000313" key="6">
    <source>
        <dbReference type="EMBL" id="KXF79175.1"/>
    </source>
</evidence>
<dbReference type="GO" id="GO:0043565">
    <property type="term" value="F:sequence-specific DNA binding"/>
    <property type="evidence" value="ECO:0007669"/>
    <property type="project" value="TreeGrafter"/>
</dbReference>
<sequence>MNRNQLSQLAVLASVAAHGSFRAAARELQIAPSAVSHAVAALEESLGVALLARTTRSVAPTEAGRRLLERLAPALGEIEMALGAAVDTKDTVSGTLRLSVPRLAYLLLVPRLGAFCETHPDLTLDICVEDHFVDIVAERFDAGLRLNESLERDMVAVRFGPELCGAIVSAPSYFERHGIPKHPADLARHRCIRHRFSSGRVYRWELEKGDESFEVAVDGPLIVNDDRFSLEAALQGAGLAFLLDVQVAEAIADGRLVRVLEDWCQPFPGLYLYYPSRRRMRPALRAFIDFYRSNPN</sequence>
<accession>A0A135I162</accession>
<keyword evidence="7" id="KW-1185">Reference proteome</keyword>
<evidence type="ECO:0000259" key="5">
    <source>
        <dbReference type="PROSITE" id="PS50931"/>
    </source>
</evidence>
<evidence type="ECO:0000256" key="4">
    <source>
        <dbReference type="ARBA" id="ARBA00023163"/>
    </source>
</evidence>
<dbReference type="InterPro" id="IPR058163">
    <property type="entry name" value="LysR-type_TF_proteobact-type"/>
</dbReference>
<dbReference type="OrthoDB" id="9813056at2"/>
<dbReference type="Proteomes" id="UP000070107">
    <property type="component" value="Unassembled WGS sequence"/>
</dbReference>
<dbReference type="SUPFAM" id="SSF46785">
    <property type="entry name" value="Winged helix' DNA-binding domain"/>
    <property type="match status" value="1"/>
</dbReference>
<dbReference type="GO" id="GO:0006351">
    <property type="term" value="P:DNA-templated transcription"/>
    <property type="evidence" value="ECO:0007669"/>
    <property type="project" value="TreeGrafter"/>
</dbReference>
<dbReference type="SUPFAM" id="SSF53850">
    <property type="entry name" value="Periplasmic binding protein-like II"/>
    <property type="match status" value="1"/>
</dbReference>
<dbReference type="CDD" id="cd08474">
    <property type="entry name" value="PBP2_CrgA_like_5"/>
    <property type="match status" value="1"/>
</dbReference>
<evidence type="ECO:0000256" key="1">
    <source>
        <dbReference type="ARBA" id="ARBA00009437"/>
    </source>
</evidence>
<comment type="similarity">
    <text evidence="1">Belongs to the LysR transcriptional regulatory family.</text>
</comment>
<evidence type="ECO:0000256" key="2">
    <source>
        <dbReference type="ARBA" id="ARBA00023015"/>
    </source>
</evidence>
<protein>
    <submittedName>
        <fullName evidence="6">Transcriptional regulator</fullName>
    </submittedName>
</protein>
<dbReference type="GO" id="GO:0003700">
    <property type="term" value="F:DNA-binding transcription factor activity"/>
    <property type="evidence" value="ECO:0007669"/>
    <property type="project" value="InterPro"/>
</dbReference>
<keyword evidence="4" id="KW-0804">Transcription</keyword>
<keyword evidence="3" id="KW-0238">DNA-binding</keyword>
<dbReference type="RefSeq" id="WP_068880512.1">
    <property type="nucleotide sequence ID" value="NZ_LNTU01000001.1"/>
</dbReference>
<evidence type="ECO:0000313" key="7">
    <source>
        <dbReference type="Proteomes" id="UP000070107"/>
    </source>
</evidence>
<comment type="caution">
    <text evidence="6">The sequence shown here is derived from an EMBL/GenBank/DDBJ whole genome shotgun (WGS) entry which is preliminary data.</text>
</comment>
<dbReference type="InterPro" id="IPR036390">
    <property type="entry name" value="WH_DNA-bd_sf"/>
</dbReference>
<dbReference type="PRINTS" id="PR00039">
    <property type="entry name" value="HTHLYSR"/>
</dbReference>
<gene>
    <name evidence="6" type="ORF">ATN84_05460</name>
</gene>
<dbReference type="PANTHER" id="PTHR30537">
    <property type="entry name" value="HTH-TYPE TRANSCRIPTIONAL REGULATOR"/>
    <property type="match status" value="1"/>
</dbReference>
<dbReference type="PANTHER" id="PTHR30537:SF1">
    <property type="entry name" value="HTH-TYPE TRANSCRIPTIONAL REGULATOR PGRR"/>
    <property type="match status" value="1"/>
</dbReference>
<dbReference type="InterPro" id="IPR036388">
    <property type="entry name" value="WH-like_DNA-bd_sf"/>
</dbReference>